<feature type="compositionally biased region" description="Polar residues" evidence="1">
    <location>
        <begin position="145"/>
        <end position="157"/>
    </location>
</feature>
<feature type="region of interest" description="Disordered" evidence="1">
    <location>
        <begin position="28"/>
        <end position="208"/>
    </location>
</feature>
<feature type="compositionally biased region" description="Basic and acidic residues" evidence="1">
    <location>
        <begin position="62"/>
        <end position="74"/>
    </location>
</feature>
<reference evidence="2" key="1">
    <citation type="submission" date="2023-03" db="EMBL/GenBank/DDBJ databases">
        <title>Massive genome expansion in bonnet fungi (Mycena s.s.) driven by repeated elements and novel gene families across ecological guilds.</title>
        <authorList>
            <consortium name="Lawrence Berkeley National Laboratory"/>
            <person name="Harder C.B."/>
            <person name="Miyauchi S."/>
            <person name="Viragh M."/>
            <person name="Kuo A."/>
            <person name="Thoen E."/>
            <person name="Andreopoulos B."/>
            <person name="Lu D."/>
            <person name="Skrede I."/>
            <person name="Drula E."/>
            <person name="Henrissat B."/>
            <person name="Morin E."/>
            <person name="Kohler A."/>
            <person name="Barry K."/>
            <person name="LaButti K."/>
            <person name="Morin E."/>
            <person name="Salamov A."/>
            <person name="Lipzen A."/>
            <person name="Mereny Z."/>
            <person name="Hegedus B."/>
            <person name="Baldrian P."/>
            <person name="Stursova M."/>
            <person name="Weitz H."/>
            <person name="Taylor A."/>
            <person name="Grigoriev I.V."/>
            <person name="Nagy L.G."/>
            <person name="Martin F."/>
            <person name="Kauserud H."/>
        </authorList>
    </citation>
    <scope>NUCLEOTIDE SEQUENCE</scope>
    <source>
        <strain evidence="2">CBHHK182m</strain>
    </source>
</reference>
<feature type="region of interest" description="Disordered" evidence="1">
    <location>
        <begin position="244"/>
        <end position="307"/>
    </location>
</feature>
<sequence>MQTAMVSSGGGVPDYGSPIFSFLTTMSTPRLAFPANPRRPAATGRGERESQVTPGLKALQDQQKKNKEKADKAKATRQANKAGAGAPLTPTTAQNRSPLQTPLPRPAQATPPAPFGHFRPRVGPGASPSATHHSSPLAPRRTAPSGLSYTSTPASSVPTQARPPPTPLPQNYEPRYPDYSSRHSRPSYPQNNEPEYPDYRPLSASDADGLNLITPAHFRTIMQTLGPEAQAQMQDIVNMKFPTSVEYGEPDSEQFEYGFMEPEGAPAGAQDADAGDSTAPAGEDDDAGDERPWNAAQTTDNADDDDDLQVHANAQSSLQVEVHDVVVRRKQKRKRTVVQADTDTEDAPPSGKSRKKRSGNTQASRSIKDLPGDRRRIVEAGYILVQKAVCLTTPWPTASPSGDPAADDDEFPVCVKSAQCIHRDCRYHGKPVLCSSTEFYGSIALLIY</sequence>
<feature type="compositionally biased region" description="Pro residues" evidence="1">
    <location>
        <begin position="101"/>
        <end position="114"/>
    </location>
</feature>
<feature type="region of interest" description="Disordered" evidence="1">
    <location>
        <begin position="321"/>
        <end position="371"/>
    </location>
</feature>
<comment type="caution">
    <text evidence="2">The sequence shown here is derived from an EMBL/GenBank/DDBJ whole genome shotgun (WGS) entry which is preliminary data.</text>
</comment>
<name>A0AAD7HGD7_9AGAR</name>
<feature type="compositionally biased region" description="Low complexity" evidence="1">
    <location>
        <begin position="82"/>
        <end position="93"/>
    </location>
</feature>
<evidence type="ECO:0000313" key="3">
    <source>
        <dbReference type="Proteomes" id="UP001215598"/>
    </source>
</evidence>
<accession>A0AAD7HGD7</accession>
<gene>
    <name evidence="2" type="ORF">B0H16DRAFT_390709</name>
</gene>
<dbReference type="EMBL" id="JARKIB010000243">
    <property type="protein sequence ID" value="KAJ7720181.1"/>
    <property type="molecule type" value="Genomic_DNA"/>
</dbReference>
<evidence type="ECO:0000256" key="1">
    <source>
        <dbReference type="SAM" id="MobiDB-lite"/>
    </source>
</evidence>
<organism evidence="2 3">
    <name type="scientific">Mycena metata</name>
    <dbReference type="NCBI Taxonomy" id="1033252"/>
    <lineage>
        <taxon>Eukaryota</taxon>
        <taxon>Fungi</taxon>
        <taxon>Dikarya</taxon>
        <taxon>Basidiomycota</taxon>
        <taxon>Agaricomycotina</taxon>
        <taxon>Agaricomycetes</taxon>
        <taxon>Agaricomycetidae</taxon>
        <taxon>Agaricales</taxon>
        <taxon>Marasmiineae</taxon>
        <taxon>Mycenaceae</taxon>
        <taxon>Mycena</taxon>
    </lineage>
</organism>
<protein>
    <submittedName>
        <fullName evidence="2">Uncharacterized protein</fullName>
    </submittedName>
</protein>
<keyword evidence="3" id="KW-1185">Reference proteome</keyword>
<feature type="compositionally biased region" description="Low complexity" evidence="1">
    <location>
        <begin position="264"/>
        <end position="276"/>
    </location>
</feature>
<dbReference type="Proteomes" id="UP001215598">
    <property type="component" value="Unassembled WGS sequence"/>
</dbReference>
<evidence type="ECO:0000313" key="2">
    <source>
        <dbReference type="EMBL" id="KAJ7720181.1"/>
    </source>
</evidence>
<proteinExistence type="predicted"/>
<dbReference type="AlphaFoldDB" id="A0AAD7HGD7"/>